<feature type="signal peptide" evidence="1">
    <location>
        <begin position="1"/>
        <end position="18"/>
    </location>
</feature>
<name>A0AAD7I8R3_9AGAR</name>
<sequence length="127" mass="13840">MKIPFYISLLTFAVLATALRTPRQLPGLASWDSEVFQDLFIWNKNFNTSSSPVNGTCHLICGTVRQTFKNCTSSQKVSQCLCTDVIGDALGSCVSCIAAETDSKLLNFTAKLGIHCASYLHMLSSKP</sequence>
<proteinExistence type="predicted"/>
<comment type="caution">
    <text evidence="2">The sequence shown here is derived from an EMBL/GenBank/DDBJ whole genome shotgun (WGS) entry which is preliminary data.</text>
</comment>
<evidence type="ECO:0000313" key="2">
    <source>
        <dbReference type="EMBL" id="KAJ7736693.1"/>
    </source>
</evidence>
<dbReference type="Proteomes" id="UP001215598">
    <property type="component" value="Unassembled WGS sequence"/>
</dbReference>
<gene>
    <name evidence="2" type="ORF">B0H16DRAFT_1573571</name>
</gene>
<evidence type="ECO:0000256" key="1">
    <source>
        <dbReference type="SAM" id="SignalP"/>
    </source>
</evidence>
<organism evidence="2 3">
    <name type="scientific">Mycena metata</name>
    <dbReference type="NCBI Taxonomy" id="1033252"/>
    <lineage>
        <taxon>Eukaryota</taxon>
        <taxon>Fungi</taxon>
        <taxon>Dikarya</taxon>
        <taxon>Basidiomycota</taxon>
        <taxon>Agaricomycotina</taxon>
        <taxon>Agaricomycetes</taxon>
        <taxon>Agaricomycetidae</taxon>
        <taxon>Agaricales</taxon>
        <taxon>Marasmiineae</taxon>
        <taxon>Mycenaceae</taxon>
        <taxon>Mycena</taxon>
    </lineage>
</organism>
<keyword evidence="1" id="KW-0732">Signal</keyword>
<dbReference type="EMBL" id="JARKIB010000120">
    <property type="protein sequence ID" value="KAJ7736693.1"/>
    <property type="molecule type" value="Genomic_DNA"/>
</dbReference>
<accession>A0AAD7I8R3</accession>
<dbReference type="AlphaFoldDB" id="A0AAD7I8R3"/>
<reference evidence="2" key="1">
    <citation type="submission" date="2023-03" db="EMBL/GenBank/DDBJ databases">
        <title>Massive genome expansion in bonnet fungi (Mycena s.s.) driven by repeated elements and novel gene families across ecological guilds.</title>
        <authorList>
            <consortium name="Lawrence Berkeley National Laboratory"/>
            <person name="Harder C.B."/>
            <person name="Miyauchi S."/>
            <person name="Viragh M."/>
            <person name="Kuo A."/>
            <person name="Thoen E."/>
            <person name="Andreopoulos B."/>
            <person name="Lu D."/>
            <person name="Skrede I."/>
            <person name="Drula E."/>
            <person name="Henrissat B."/>
            <person name="Morin E."/>
            <person name="Kohler A."/>
            <person name="Barry K."/>
            <person name="LaButti K."/>
            <person name="Morin E."/>
            <person name="Salamov A."/>
            <person name="Lipzen A."/>
            <person name="Mereny Z."/>
            <person name="Hegedus B."/>
            <person name="Baldrian P."/>
            <person name="Stursova M."/>
            <person name="Weitz H."/>
            <person name="Taylor A."/>
            <person name="Grigoriev I.V."/>
            <person name="Nagy L.G."/>
            <person name="Martin F."/>
            <person name="Kauserud H."/>
        </authorList>
    </citation>
    <scope>NUCLEOTIDE SEQUENCE</scope>
    <source>
        <strain evidence="2">CBHHK182m</strain>
    </source>
</reference>
<feature type="chain" id="PRO_5042236290" evidence="1">
    <location>
        <begin position="19"/>
        <end position="127"/>
    </location>
</feature>
<keyword evidence="3" id="KW-1185">Reference proteome</keyword>
<protein>
    <submittedName>
        <fullName evidence="2">Uncharacterized protein</fullName>
    </submittedName>
</protein>
<evidence type="ECO:0000313" key="3">
    <source>
        <dbReference type="Proteomes" id="UP001215598"/>
    </source>
</evidence>